<dbReference type="InterPro" id="IPR035369">
    <property type="entry name" value="Nrap_D4"/>
</dbReference>
<dbReference type="GO" id="GO:0032040">
    <property type="term" value="C:small-subunit processome"/>
    <property type="evidence" value="ECO:0007669"/>
    <property type="project" value="TreeGrafter"/>
</dbReference>
<dbReference type="Pfam" id="PF17404">
    <property type="entry name" value="Nrap_D3"/>
    <property type="match status" value="1"/>
</dbReference>
<keyword evidence="5" id="KW-0687">Ribonucleoprotein</keyword>
<keyword evidence="14" id="KW-1185">Reference proteome</keyword>
<dbReference type="Pfam" id="PF17407">
    <property type="entry name" value="Nrap_D6"/>
    <property type="match status" value="1"/>
</dbReference>
<feature type="domain" description="Nrap protein" evidence="11">
    <location>
        <begin position="836"/>
        <end position="994"/>
    </location>
</feature>
<evidence type="ECO:0000256" key="2">
    <source>
        <dbReference type="ARBA" id="ARBA00006674"/>
    </source>
</evidence>
<dbReference type="Gene3D" id="3.30.70.3030">
    <property type="match status" value="1"/>
</dbReference>
<sequence length="1129" mass="127117">MASHIPKRRKLDHASSSENETDEESFVDAAKQIPIKTESMQPSSQKHAPQNKNREPTDPAPAFSAEVYKSNLFKLQTDELLAEVRPNFAERLVAVDNALRKIKGIIEEIPDSGPITFSEATTKFQKLDKIQVPFPEPKPQSDPNYKLEYSRPSAINVVGSYVLKTMAKSNSIFTVDVAVVMPSEIFQEKDYLNYRYFHKRAFYLACLAKGLNEAKDCRFSLKFDLLHGNLLQPVLIVESFDGSGDYDFSKSNARIQIIPTIPETTFNKSKTMPEKNSVRPNRDAAQSKASLMEPTPYYNATIRADCSLLSYNKFLHTASAFAESYRDCCILGKIWLRQRGFGGGVHDGGFGSFEWAALSAMLLFGGGPRGRNVLSPGYSSYQLFKAVLQFLATRDLILHPLAFESDLQATKSDSPVIFDGSRGLNILFKMTPSSYQRLRFESQLSIQMLNDSLFDHFESTFILRSNEALQAFDVVARIPITCLPAGTTNLPKEMSSEVQILAARIFNVLRQGLGNRARLVSVSPPALAPWALKSKKPNFSGRLEFEIGLLLDPSNANRTVDQGPPAEEKQEAASFRKFWGPKAELRRFRDGRIIETVIWSTAETGTSVIQQIISWILSRHFGDEVAAQTTLFGDDFKKLYTKFGMGNLDILHSFQSIESAFATLERDVRGIEDLPLHVRQLSGSDAQLRYTSITLPSAESLHLQDRPADVVLQFEGSGRWPDDLVAMQQTKIAFLLKIGESLQALGRGIVVRPGLENELYSKMNSAFLDIFYPNHFKFRLRIHNDREQALLEKQVVDRSLDPRSRDEAVKALSAYKRMFVHSPLHTQTFKSLCTRFPLLGPTIRLVKRWFDAHLLSNHFYPELIELIVARIFLRSYPWQPPSSLTTGFLRTLAFIARWDWRSEPLVVDLSTESTEMTAQDIEAISARFSTWRKLDPAMHRVALFAASNLDLEGIAWSESRPSKVAATRLTALARSACLAVKNAGMHLDPATVFSTSLADYDFVVRLNQRLLKNFRTNKKSSSDFKNIRVQSAENLDLVDCDPVRSFLNELEDCYSNNIVFFNDSNTSSFIAGLWSPSTAPRPWKVGMTYSSQPSCEKDETQIQVNKSGILHEIGRLGGELILDIEARRC</sequence>
<evidence type="ECO:0000259" key="8">
    <source>
        <dbReference type="Pfam" id="PF17403"/>
    </source>
</evidence>
<dbReference type="PANTHER" id="PTHR17972:SF0">
    <property type="entry name" value="NUCLEOLAR PROTEIN 6"/>
    <property type="match status" value="1"/>
</dbReference>
<evidence type="ECO:0000259" key="12">
    <source>
        <dbReference type="Pfam" id="PF17407"/>
    </source>
</evidence>
<dbReference type="InParanoid" id="A0A164ZAZ6"/>
<evidence type="ECO:0000256" key="3">
    <source>
        <dbReference type="ARBA" id="ARBA00022884"/>
    </source>
</evidence>
<evidence type="ECO:0000313" key="14">
    <source>
        <dbReference type="Proteomes" id="UP000076632"/>
    </source>
</evidence>
<feature type="domain" description="Nrap protein" evidence="10">
    <location>
        <begin position="651"/>
        <end position="834"/>
    </location>
</feature>
<dbReference type="InterPro" id="IPR035371">
    <property type="entry name" value="Nrap_D6"/>
</dbReference>
<gene>
    <name evidence="13" type="ORF">L228DRAFT_257357</name>
</gene>
<comment type="subcellular location">
    <subcellularLocation>
        <location evidence="1 5">Nucleus</location>
        <location evidence="1 5">Nucleolus</location>
    </subcellularLocation>
</comment>
<dbReference type="InterPro" id="IPR035367">
    <property type="entry name" value="Nrap_D2"/>
</dbReference>
<evidence type="ECO:0000256" key="1">
    <source>
        <dbReference type="ARBA" id="ARBA00004604"/>
    </source>
</evidence>
<dbReference type="Pfam" id="PF17406">
    <property type="entry name" value="Nrap_D5"/>
    <property type="match status" value="1"/>
</dbReference>
<reference evidence="13 14" key="1">
    <citation type="journal article" date="2016" name="Fungal Biol.">
        <title>The genome of Xylona heveae provides a window into fungal endophytism.</title>
        <authorList>
            <person name="Gazis R."/>
            <person name="Kuo A."/>
            <person name="Riley R."/>
            <person name="LaButti K."/>
            <person name="Lipzen A."/>
            <person name="Lin J."/>
            <person name="Amirebrahimi M."/>
            <person name="Hesse C.N."/>
            <person name="Spatafora J.W."/>
            <person name="Henrissat B."/>
            <person name="Hainaut M."/>
            <person name="Grigoriev I.V."/>
            <person name="Hibbett D.S."/>
        </authorList>
    </citation>
    <scope>NUCLEOTIDE SEQUENCE [LARGE SCALE GENOMIC DNA]</scope>
    <source>
        <strain evidence="13 14">TC161</strain>
    </source>
</reference>
<name>A0A164ZAZ6_XYLHT</name>
<dbReference type="InterPro" id="IPR005554">
    <property type="entry name" value="NOL6/Upt22"/>
</dbReference>
<dbReference type="GO" id="GO:0034456">
    <property type="term" value="C:UTP-C complex"/>
    <property type="evidence" value="ECO:0007669"/>
    <property type="project" value="TreeGrafter"/>
</dbReference>
<dbReference type="GO" id="GO:0003723">
    <property type="term" value="F:RNA binding"/>
    <property type="evidence" value="ECO:0007669"/>
    <property type="project" value="UniProtKB-KW"/>
</dbReference>
<evidence type="ECO:0000259" key="9">
    <source>
        <dbReference type="Pfam" id="PF17404"/>
    </source>
</evidence>
<protein>
    <recommendedName>
        <fullName evidence="5">U3 small nucleolar RNA-associated protein 22</fullName>
    </recommendedName>
</protein>
<evidence type="ECO:0000313" key="13">
    <source>
        <dbReference type="EMBL" id="KZF18883.1"/>
    </source>
</evidence>
<evidence type="ECO:0000259" key="7">
    <source>
        <dbReference type="Pfam" id="PF03813"/>
    </source>
</evidence>
<dbReference type="GO" id="GO:0006364">
    <property type="term" value="P:rRNA processing"/>
    <property type="evidence" value="ECO:0007669"/>
    <property type="project" value="UniProtKB-KW"/>
</dbReference>
<dbReference type="Pfam" id="PF03813">
    <property type="entry name" value="Nrap"/>
    <property type="match status" value="1"/>
</dbReference>
<dbReference type="Pfam" id="PF17403">
    <property type="entry name" value="Nrap_D2"/>
    <property type="match status" value="1"/>
</dbReference>
<dbReference type="GO" id="GO:0032545">
    <property type="term" value="C:CURI complex"/>
    <property type="evidence" value="ECO:0007669"/>
    <property type="project" value="TreeGrafter"/>
</dbReference>
<dbReference type="GO" id="GO:0006409">
    <property type="term" value="P:tRNA export from nucleus"/>
    <property type="evidence" value="ECO:0007669"/>
    <property type="project" value="TreeGrafter"/>
</dbReference>
<feature type="compositionally biased region" description="Basic residues" evidence="6">
    <location>
        <begin position="1"/>
        <end position="11"/>
    </location>
</feature>
<evidence type="ECO:0000259" key="10">
    <source>
        <dbReference type="Pfam" id="PF17405"/>
    </source>
</evidence>
<dbReference type="GeneID" id="28899114"/>
<accession>A0A164ZAZ6</accession>
<comment type="similarity">
    <text evidence="2 5">Belongs to the NRAP family.</text>
</comment>
<keyword evidence="3 5" id="KW-0694">RNA-binding</keyword>
<feature type="domain" description="Nrap protein" evidence="8">
    <location>
        <begin position="325"/>
        <end position="463"/>
    </location>
</feature>
<keyword evidence="4 5" id="KW-0539">Nucleus</keyword>
<dbReference type="FunCoup" id="A0A164ZAZ6">
    <property type="interactions" value="959"/>
</dbReference>
<proteinExistence type="inferred from homology"/>
<dbReference type="OMA" id="NPHGGKE"/>
<evidence type="ECO:0000259" key="11">
    <source>
        <dbReference type="Pfam" id="PF17406"/>
    </source>
</evidence>
<dbReference type="InterPro" id="IPR035082">
    <property type="entry name" value="Nrap_D1"/>
</dbReference>
<dbReference type="InterPro" id="IPR035368">
    <property type="entry name" value="Nrap_D3"/>
</dbReference>
<evidence type="ECO:0000256" key="5">
    <source>
        <dbReference type="RuleBase" id="RU364032"/>
    </source>
</evidence>
<dbReference type="InterPro" id="IPR035370">
    <property type="entry name" value="Nrap_D5"/>
</dbReference>
<dbReference type="Pfam" id="PF17405">
    <property type="entry name" value="Nrap_D4"/>
    <property type="match status" value="1"/>
</dbReference>
<dbReference type="RefSeq" id="XP_018184438.1">
    <property type="nucleotide sequence ID" value="XM_018333977.1"/>
</dbReference>
<feature type="region of interest" description="Disordered" evidence="6">
    <location>
        <begin position="1"/>
        <end position="61"/>
    </location>
</feature>
<evidence type="ECO:0000256" key="6">
    <source>
        <dbReference type="SAM" id="MobiDB-lite"/>
    </source>
</evidence>
<dbReference type="Proteomes" id="UP000076632">
    <property type="component" value="Unassembled WGS sequence"/>
</dbReference>
<organism evidence="13 14">
    <name type="scientific">Xylona heveae (strain CBS 132557 / TC161)</name>
    <dbReference type="NCBI Taxonomy" id="1328760"/>
    <lineage>
        <taxon>Eukaryota</taxon>
        <taxon>Fungi</taxon>
        <taxon>Dikarya</taxon>
        <taxon>Ascomycota</taxon>
        <taxon>Pezizomycotina</taxon>
        <taxon>Xylonomycetes</taxon>
        <taxon>Xylonales</taxon>
        <taxon>Xylonaceae</taxon>
        <taxon>Xylona</taxon>
    </lineage>
</organism>
<dbReference type="Gene3D" id="1.10.1410.10">
    <property type="match status" value="1"/>
</dbReference>
<dbReference type="STRING" id="1328760.A0A164ZAZ6"/>
<evidence type="ECO:0000256" key="4">
    <source>
        <dbReference type="ARBA" id="ARBA00023242"/>
    </source>
</evidence>
<dbReference type="PANTHER" id="PTHR17972">
    <property type="entry name" value="NUCLEOLAR RNA-ASSOCIATED PROTEIN"/>
    <property type="match status" value="1"/>
</dbReference>
<feature type="domain" description="Nrap protein" evidence="9">
    <location>
        <begin position="469"/>
        <end position="621"/>
    </location>
</feature>
<dbReference type="EMBL" id="KV407469">
    <property type="protein sequence ID" value="KZF18883.1"/>
    <property type="molecule type" value="Genomic_DNA"/>
</dbReference>
<dbReference type="OrthoDB" id="10251401at2759"/>
<feature type="domain" description="Nrap protein" evidence="7">
    <location>
        <begin position="175"/>
        <end position="319"/>
    </location>
</feature>
<keyword evidence="5" id="KW-0690">Ribosome biogenesis</keyword>
<dbReference type="AlphaFoldDB" id="A0A164ZAZ6"/>
<keyword evidence="5" id="KW-0698">rRNA processing</keyword>
<feature type="domain" description="Nrap protein" evidence="12">
    <location>
        <begin position="997"/>
        <end position="1124"/>
    </location>
</feature>
<feature type="compositionally biased region" description="Polar residues" evidence="6">
    <location>
        <begin position="38"/>
        <end position="51"/>
    </location>
</feature>